<evidence type="ECO:0000256" key="6">
    <source>
        <dbReference type="ARBA" id="ARBA00022873"/>
    </source>
</evidence>
<keyword evidence="9" id="KW-0408">Iron</keyword>
<evidence type="ECO:0000256" key="3">
    <source>
        <dbReference type="ARBA" id="ARBA00005022"/>
    </source>
</evidence>
<proteinExistence type="inferred from homology"/>
<dbReference type="PANTHER" id="PTHR10696">
    <property type="entry name" value="GAMMA-BUTYROBETAINE HYDROXYLASE-RELATED"/>
    <property type="match status" value="1"/>
</dbReference>
<feature type="compositionally biased region" description="Basic residues" evidence="10">
    <location>
        <begin position="337"/>
        <end position="347"/>
    </location>
</feature>
<dbReference type="GO" id="GO:0005506">
    <property type="term" value="F:iron ion binding"/>
    <property type="evidence" value="ECO:0007669"/>
    <property type="project" value="InterPro"/>
</dbReference>
<evidence type="ECO:0000256" key="1">
    <source>
        <dbReference type="ARBA" id="ARBA00001954"/>
    </source>
</evidence>
<dbReference type="CDD" id="cd00250">
    <property type="entry name" value="CAS_like"/>
    <property type="match status" value="1"/>
</dbReference>
<feature type="region of interest" description="Disordered" evidence="10">
    <location>
        <begin position="268"/>
        <end position="347"/>
    </location>
</feature>
<dbReference type="GO" id="GO:0050353">
    <property type="term" value="F:trimethyllysine dioxygenase activity"/>
    <property type="evidence" value="ECO:0007669"/>
    <property type="project" value="InterPro"/>
</dbReference>
<comment type="cofactor">
    <cofactor evidence="2">
        <name>L-ascorbate</name>
        <dbReference type="ChEBI" id="CHEBI:38290"/>
    </cofactor>
</comment>
<dbReference type="SUPFAM" id="SSF51197">
    <property type="entry name" value="Clavaminate synthase-like"/>
    <property type="match status" value="1"/>
</dbReference>
<organism evidence="12 13">
    <name type="scientific">Fusarium flagelliforme</name>
    <dbReference type="NCBI Taxonomy" id="2675880"/>
    <lineage>
        <taxon>Eukaryota</taxon>
        <taxon>Fungi</taxon>
        <taxon>Dikarya</taxon>
        <taxon>Ascomycota</taxon>
        <taxon>Pezizomycotina</taxon>
        <taxon>Sordariomycetes</taxon>
        <taxon>Hypocreomycetidae</taxon>
        <taxon>Hypocreales</taxon>
        <taxon>Nectriaceae</taxon>
        <taxon>Fusarium</taxon>
        <taxon>Fusarium incarnatum-equiseti species complex</taxon>
    </lineage>
</organism>
<comment type="pathway">
    <text evidence="3">Amine and polyamine biosynthesis; carnitine biosynthesis.</text>
</comment>
<name>A0A395MNK5_9HYPO</name>
<comment type="caution">
    <text evidence="12">The sequence shown here is derived from an EMBL/GenBank/DDBJ whole genome shotgun (WGS) entry which is preliminary data.</text>
</comment>
<dbReference type="InterPro" id="IPR003819">
    <property type="entry name" value="TauD/TfdA-like"/>
</dbReference>
<evidence type="ECO:0000256" key="9">
    <source>
        <dbReference type="ARBA" id="ARBA00023004"/>
    </source>
</evidence>
<evidence type="ECO:0000256" key="5">
    <source>
        <dbReference type="ARBA" id="ARBA00022723"/>
    </source>
</evidence>
<keyword evidence="7 12" id="KW-0223">Dioxygenase</keyword>
<evidence type="ECO:0000313" key="12">
    <source>
        <dbReference type="EMBL" id="RFN49538.1"/>
    </source>
</evidence>
<comment type="cofactor">
    <cofactor evidence="1">
        <name>Fe(2+)</name>
        <dbReference type="ChEBI" id="CHEBI:29033"/>
    </cofactor>
</comment>
<keyword evidence="6" id="KW-0124">Carnitine biosynthesis</keyword>
<evidence type="ECO:0000256" key="4">
    <source>
        <dbReference type="ARBA" id="ARBA00008654"/>
    </source>
</evidence>
<dbReference type="Pfam" id="PF02668">
    <property type="entry name" value="TauD"/>
    <property type="match status" value="1"/>
</dbReference>
<evidence type="ECO:0000256" key="2">
    <source>
        <dbReference type="ARBA" id="ARBA00001961"/>
    </source>
</evidence>
<gene>
    <name evidence="12" type="ORF">FIE12Z_6234</name>
</gene>
<dbReference type="NCBIfam" id="TIGR02410">
    <property type="entry name" value="carnitine_TMLD"/>
    <property type="match status" value="1"/>
</dbReference>
<keyword evidence="8" id="KW-0560">Oxidoreductase</keyword>
<evidence type="ECO:0000256" key="10">
    <source>
        <dbReference type="SAM" id="MobiDB-lite"/>
    </source>
</evidence>
<dbReference type="STRING" id="2594813.A0A395MNK5"/>
<evidence type="ECO:0000256" key="7">
    <source>
        <dbReference type="ARBA" id="ARBA00022964"/>
    </source>
</evidence>
<evidence type="ECO:0000259" key="11">
    <source>
        <dbReference type="Pfam" id="PF02668"/>
    </source>
</evidence>
<dbReference type="Proteomes" id="UP000265631">
    <property type="component" value="Unassembled WGS sequence"/>
</dbReference>
<protein>
    <submittedName>
        <fullName evidence="12">Trimethyllysine dioxygenase</fullName>
    </submittedName>
</protein>
<evidence type="ECO:0000256" key="8">
    <source>
        <dbReference type="ARBA" id="ARBA00023002"/>
    </source>
</evidence>
<comment type="similarity">
    <text evidence="4">Belongs to the gamma-BBH/TMLD family.</text>
</comment>
<dbReference type="InterPro" id="IPR042098">
    <property type="entry name" value="TauD-like_sf"/>
</dbReference>
<dbReference type="AlphaFoldDB" id="A0A395MNK5"/>
<dbReference type="GO" id="GO:0005739">
    <property type="term" value="C:mitochondrion"/>
    <property type="evidence" value="ECO:0007669"/>
    <property type="project" value="TreeGrafter"/>
</dbReference>
<dbReference type="InterPro" id="IPR012776">
    <property type="entry name" value="Trimethyllysine_dOase"/>
</dbReference>
<evidence type="ECO:0000313" key="13">
    <source>
        <dbReference type="Proteomes" id="UP000265631"/>
    </source>
</evidence>
<feature type="compositionally biased region" description="Polar residues" evidence="10">
    <location>
        <begin position="312"/>
        <end position="324"/>
    </location>
</feature>
<keyword evidence="13" id="KW-1185">Reference proteome</keyword>
<feature type="compositionally biased region" description="Basic and acidic residues" evidence="10">
    <location>
        <begin position="296"/>
        <end position="311"/>
    </location>
</feature>
<dbReference type="UniPathway" id="UPA00118"/>
<dbReference type="PANTHER" id="PTHR10696:SF51">
    <property type="entry name" value="TRIMETHYLLYSINE DIOXYGENASE, MITOCHONDRIAL"/>
    <property type="match status" value="1"/>
</dbReference>
<dbReference type="GO" id="GO:0045329">
    <property type="term" value="P:carnitine biosynthetic process"/>
    <property type="evidence" value="ECO:0007669"/>
    <property type="project" value="UniProtKB-UniPathway"/>
</dbReference>
<dbReference type="FunFam" id="3.60.130.10:FF:000001">
    <property type="entry name" value="Trimethyllysine dioxygenase, mitochondrial"/>
    <property type="match status" value="1"/>
</dbReference>
<dbReference type="Gene3D" id="3.60.130.10">
    <property type="entry name" value="Clavaminate synthase-like"/>
    <property type="match status" value="1"/>
</dbReference>
<dbReference type="EMBL" id="PXXK01000175">
    <property type="protein sequence ID" value="RFN49538.1"/>
    <property type="molecule type" value="Genomic_DNA"/>
</dbReference>
<dbReference type="InterPro" id="IPR050411">
    <property type="entry name" value="AlphaKG_dependent_hydroxylases"/>
</dbReference>
<reference evidence="12 13" key="1">
    <citation type="journal article" date="2018" name="PLoS Pathog.">
        <title>Evolution of structural diversity of trichothecenes, a family of toxins produced by plant pathogenic and entomopathogenic fungi.</title>
        <authorList>
            <person name="Proctor R.H."/>
            <person name="McCormick S.P."/>
            <person name="Kim H.S."/>
            <person name="Cardoza R.E."/>
            <person name="Stanley A.M."/>
            <person name="Lindo L."/>
            <person name="Kelly A."/>
            <person name="Brown D.W."/>
            <person name="Lee T."/>
            <person name="Vaughan M.M."/>
            <person name="Alexander N.J."/>
            <person name="Busman M."/>
            <person name="Gutierrez S."/>
        </authorList>
    </citation>
    <scope>NUCLEOTIDE SEQUENCE [LARGE SCALE GENOMIC DNA]</scope>
    <source>
        <strain evidence="12 13">NRRL 13405</strain>
    </source>
</reference>
<feature type="compositionally biased region" description="Basic residues" evidence="10">
    <location>
        <begin position="282"/>
        <end position="291"/>
    </location>
</feature>
<keyword evidence="5" id="KW-0479">Metal-binding</keyword>
<accession>A0A395MNK5</accession>
<sequence length="347" mass="39557">MAELTRKIWIHGFCLVENTEPTPEATKEFLEKIGPIRNTHYGGFYDFVPDLALADTAYTNIALPAHTDTTYFTEPAGLQAFHCLSHDAPPDHNPDEPLGGESLLVDGFKAAKKLKYEFPEAFGVLQKAQIPWHASGNEGIAIAPNGVYPVIETDADNKLRRIRWNNDDRGVVHPAHAEVWYDAARKWNEIIRQESSEFWFKLTPGTIVIFDNWRVMHGRSAFKGNRRICGAYIPRDDFVSRYRETNFDHERVIRHNLNQNAGVNTAFHGVQDASHGVNKTSIPRRVRRARSSKNAEPQDKSHPGSFEKPDLETTTNKPDLGKTTTVKRPRSLSERQQRRRRIVNAIW</sequence>
<feature type="domain" description="TauD/TfdA-like" evidence="11">
    <location>
        <begin position="4"/>
        <end position="232"/>
    </location>
</feature>